<feature type="transmembrane region" description="Helical" evidence="8">
    <location>
        <begin position="308"/>
        <end position="335"/>
    </location>
</feature>
<evidence type="ECO:0000313" key="11">
    <source>
        <dbReference type="Proteomes" id="UP001595816"/>
    </source>
</evidence>
<comment type="subcellular location">
    <subcellularLocation>
        <location evidence="1">Cell inner membrane</location>
        <topology evidence="1">Multi-pass membrane protein</topology>
    </subcellularLocation>
    <subcellularLocation>
        <location evidence="8">Cell membrane</location>
        <topology evidence="8">Multi-pass membrane protein</topology>
    </subcellularLocation>
</comment>
<organism evidence="10 11">
    <name type="scientific">Hamadaea flava</name>
    <dbReference type="NCBI Taxonomy" id="1742688"/>
    <lineage>
        <taxon>Bacteria</taxon>
        <taxon>Bacillati</taxon>
        <taxon>Actinomycetota</taxon>
        <taxon>Actinomycetes</taxon>
        <taxon>Micromonosporales</taxon>
        <taxon>Micromonosporaceae</taxon>
        <taxon>Hamadaea</taxon>
    </lineage>
</organism>
<dbReference type="Gene3D" id="1.10.3720.10">
    <property type="entry name" value="MetI-like"/>
    <property type="match status" value="2"/>
</dbReference>
<dbReference type="EMBL" id="JBHSAY010000019">
    <property type="protein sequence ID" value="MFC4134958.1"/>
    <property type="molecule type" value="Genomic_DNA"/>
</dbReference>
<protein>
    <submittedName>
        <fullName evidence="10">ABC transporter permease</fullName>
    </submittedName>
</protein>
<evidence type="ECO:0000256" key="1">
    <source>
        <dbReference type="ARBA" id="ARBA00004429"/>
    </source>
</evidence>
<feature type="transmembrane region" description="Helical" evidence="8">
    <location>
        <begin position="77"/>
        <end position="103"/>
    </location>
</feature>
<evidence type="ECO:0000259" key="9">
    <source>
        <dbReference type="PROSITE" id="PS50928"/>
    </source>
</evidence>
<keyword evidence="6 8" id="KW-1133">Transmembrane helix</keyword>
<evidence type="ECO:0000313" key="10">
    <source>
        <dbReference type="EMBL" id="MFC4134958.1"/>
    </source>
</evidence>
<feature type="transmembrane region" description="Helical" evidence="8">
    <location>
        <begin position="261"/>
        <end position="282"/>
    </location>
</feature>
<dbReference type="Proteomes" id="UP001595816">
    <property type="component" value="Unassembled WGS sequence"/>
</dbReference>
<dbReference type="SUPFAM" id="SSF161098">
    <property type="entry name" value="MetI-like"/>
    <property type="match status" value="2"/>
</dbReference>
<feature type="domain" description="ABC transmembrane type-1" evidence="9">
    <location>
        <begin position="366"/>
        <end position="562"/>
    </location>
</feature>
<keyword evidence="11" id="KW-1185">Reference proteome</keyword>
<feature type="transmembrane region" description="Helical" evidence="8">
    <location>
        <begin position="403"/>
        <end position="426"/>
    </location>
</feature>
<evidence type="ECO:0000256" key="7">
    <source>
        <dbReference type="ARBA" id="ARBA00023136"/>
    </source>
</evidence>
<gene>
    <name evidence="10" type="ORF">ACFOZ4_30475</name>
</gene>
<keyword evidence="5 8" id="KW-0812">Transmembrane</keyword>
<keyword evidence="2 8" id="KW-0813">Transport</keyword>
<dbReference type="RefSeq" id="WP_382190927.1">
    <property type="nucleotide sequence ID" value="NZ_JBHSAY010000019.1"/>
</dbReference>
<keyword evidence="3" id="KW-1003">Cell membrane</keyword>
<feature type="transmembrane region" description="Helical" evidence="8">
    <location>
        <begin position="514"/>
        <end position="533"/>
    </location>
</feature>
<comment type="similarity">
    <text evidence="8">Belongs to the binding-protein-dependent transport system permease family.</text>
</comment>
<dbReference type="PANTHER" id="PTHR43357">
    <property type="entry name" value="INNER MEMBRANE ABC TRANSPORTER PERMEASE PROTEIN YDCV"/>
    <property type="match status" value="1"/>
</dbReference>
<dbReference type="CDD" id="cd06261">
    <property type="entry name" value="TM_PBP2"/>
    <property type="match status" value="2"/>
</dbReference>
<evidence type="ECO:0000256" key="3">
    <source>
        <dbReference type="ARBA" id="ARBA00022475"/>
    </source>
</evidence>
<dbReference type="Pfam" id="PF00528">
    <property type="entry name" value="BPD_transp_1"/>
    <property type="match status" value="2"/>
</dbReference>
<evidence type="ECO:0000256" key="6">
    <source>
        <dbReference type="ARBA" id="ARBA00022989"/>
    </source>
</evidence>
<dbReference type="InterPro" id="IPR000515">
    <property type="entry name" value="MetI-like"/>
</dbReference>
<feature type="transmembrane region" description="Helical" evidence="8">
    <location>
        <begin position="370"/>
        <end position="391"/>
    </location>
</feature>
<dbReference type="InterPro" id="IPR035906">
    <property type="entry name" value="MetI-like_sf"/>
</dbReference>
<sequence length="577" mass="61022">MPPAEAPPAGEIPGRGRSRRRLTAGDRFIYLLTAPVFLVIAFFVVTPMLHTAAASGQGQGLAANYGTFFSGSARTALMLSVGISLGSVVLCALVGTVLAVLLTRFEFPGRRVLEVLAVLPMALPPLIGAVSFVLLFSETGIVPRAAHELLGISAGAVSVRGVAGVLLVHTFTMYPYFYLTVAAGLSGMDPSLEEAAQSLGAPRWKVWATVMLPMLTPALVSGGLLTFMRSMGSFTAPQLYNVQTLTMQIVATRTGGMYELAAAQSTVLAVVSIAFLLMMRWYQGRRIHRSLSKGIQRSRTQTRGIRSALALAGSVVLSLVLLAPIAVIVLVSFSVDRTWTIQVLPPDYTLANYTRIFTDPASLLPINVSVQTSLVATCTAVVIGAAAAWIIARWPGRRGGSLLDLAVMLPWALPGTVIGINLVTAFGGDSPSSLGLILVGSIAILPVAYFVRFMPLVFRSTSAAIAQVDPSIDEAAQSLGASPLRALRTVVLPLIAKGVIAGALLAFVEGVGEYVASVIVYPVGFAPLSVAIYQRIYAADFGTASAYGTLQIVLIFIILVVSNRLEHGRRRRRSMGV</sequence>
<evidence type="ECO:0000256" key="4">
    <source>
        <dbReference type="ARBA" id="ARBA00022519"/>
    </source>
</evidence>
<proteinExistence type="inferred from homology"/>
<feature type="domain" description="ABC transmembrane type-1" evidence="9">
    <location>
        <begin position="77"/>
        <end position="279"/>
    </location>
</feature>
<feature type="transmembrane region" description="Helical" evidence="8">
    <location>
        <begin position="28"/>
        <end position="49"/>
    </location>
</feature>
<dbReference type="PANTHER" id="PTHR43357:SF4">
    <property type="entry name" value="INNER MEMBRANE ABC TRANSPORTER PERMEASE PROTEIN YDCV"/>
    <property type="match status" value="1"/>
</dbReference>
<feature type="transmembrane region" description="Helical" evidence="8">
    <location>
        <begin position="157"/>
        <end position="185"/>
    </location>
</feature>
<evidence type="ECO:0000256" key="5">
    <source>
        <dbReference type="ARBA" id="ARBA00022692"/>
    </source>
</evidence>
<dbReference type="PROSITE" id="PS50928">
    <property type="entry name" value="ABC_TM1"/>
    <property type="match status" value="2"/>
</dbReference>
<evidence type="ECO:0000256" key="2">
    <source>
        <dbReference type="ARBA" id="ARBA00022448"/>
    </source>
</evidence>
<feature type="transmembrane region" description="Helical" evidence="8">
    <location>
        <begin position="432"/>
        <end position="451"/>
    </location>
</feature>
<feature type="transmembrane region" description="Helical" evidence="8">
    <location>
        <begin position="206"/>
        <end position="228"/>
    </location>
</feature>
<evidence type="ECO:0000256" key="8">
    <source>
        <dbReference type="RuleBase" id="RU363032"/>
    </source>
</evidence>
<reference evidence="11" key="1">
    <citation type="journal article" date="2019" name="Int. J. Syst. Evol. Microbiol.">
        <title>The Global Catalogue of Microorganisms (GCM) 10K type strain sequencing project: providing services to taxonomists for standard genome sequencing and annotation.</title>
        <authorList>
            <consortium name="The Broad Institute Genomics Platform"/>
            <consortium name="The Broad Institute Genome Sequencing Center for Infectious Disease"/>
            <person name="Wu L."/>
            <person name="Ma J."/>
        </authorList>
    </citation>
    <scope>NUCLEOTIDE SEQUENCE [LARGE SCALE GENOMIC DNA]</scope>
    <source>
        <strain evidence="11">CGMCC 4.7289</strain>
    </source>
</reference>
<keyword evidence="4" id="KW-0997">Cell inner membrane</keyword>
<keyword evidence="7 8" id="KW-0472">Membrane</keyword>
<name>A0ABV8LX83_9ACTN</name>
<comment type="caution">
    <text evidence="10">The sequence shown here is derived from an EMBL/GenBank/DDBJ whole genome shotgun (WGS) entry which is preliminary data.</text>
</comment>
<feature type="transmembrane region" description="Helical" evidence="8">
    <location>
        <begin position="545"/>
        <end position="565"/>
    </location>
</feature>
<feature type="transmembrane region" description="Helical" evidence="8">
    <location>
        <begin position="115"/>
        <end position="137"/>
    </location>
</feature>
<accession>A0ABV8LX83</accession>